<dbReference type="PROSITE" id="PS50943">
    <property type="entry name" value="HTH_CROC1"/>
    <property type="match status" value="1"/>
</dbReference>
<reference evidence="3 4" key="1">
    <citation type="submission" date="2022-10" db="EMBL/GenBank/DDBJ databases">
        <title>Defluviimonas sp. nov., isolated from ocean surface sediments.</title>
        <authorList>
            <person name="He W."/>
            <person name="Wang L."/>
            <person name="Zhang D.-F."/>
        </authorList>
    </citation>
    <scope>NUCLEOTIDE SEQUENCE [LARGE SCALE GENOMIC DNA]</scope>
    <source>
        <strain evidence="3 4">WL0024</strain>
    </source>
</reference>
<sequence length="104" mass="11581">MPLTINIRDLRKARGLTLGELADMIGVSTPHMSQVERGLKNLNNHLLERIAAALEATPADLIRGNVASDLTRLAEKIQRLDREDRDRVEAFVDALLASRRMQPG</sequence>
<name>A0ABT2X9J9_9RHOB</name>
<evidence type="ECO:0000256" key="1">
    <source>
        <dbReference type="ARBA" id="ARBA00023125"/>
    </source>
</evidence>
<protein>
    <submittedName>
        <fullName evidence="3">Helix-turn-helix domain-containing protein</fullName>
    </submittedName>
</protein>
<dbReference type="SUPFAM" id="SSF47413">
    <property type="entry name" value="lambda repressor-like DNA-binding domains"/>
    <property type="match status" value="1"/>
</dbReference>
<evidence type="ECO:0000313" key="4">
    <source>
        <dbReference type="Proteomes" id="UP001209535"/>
    </source>
</evidence>
<keyword evidence="4" id="KW-1185">Reference proteome</keyword>
<evidence type="ECO:0000259" key="2">
    <source>
        <dbReference type="PROSITE" id="PS50943"/>
    </source>
</evidence>
<dbReference type="SMART" id="SM00530">
    <property type="entry name" value="HTH_XRE"/>
    <property type="match status" value="1"/>
</dbReference>
<dbReference type="Proteomes" id="UP001209535">
    <property type="component" value="Unassembled WGS sequence"/>
</dbReference>
<dbReference type="InterPro" id="IPR050807">
    <property type="entry name" value="TransReg_Diox_bact_type"/>
</dbReference>
<dbReference type="Pfam" id="PF01381">
    <property type="entry name" value="HTH_3"/>
    <property type="match status" value="1"/>
</dbReference>
<organism evidence="3 4">
    <name type="scientific">Albidovulum salinarum</name>
    <dbReference type="NCBI Taxonomy" id="2984153"/>
    <lineage>
        <taxon>Bacteria</taxon>
        <taxon>Pseudomonadati</taxon>
        <taxon>Pseudomonadota</taxon>
        <taxon>Alphaproteobacteria</taxon>
        <taxon>Rhodobacterales</taxon>
        <taxon>Paracoccaceae</taxon>
        <taxon>Albidovulum</taxon>
    </lineage>
</organism>
<accession>A0ABT2X9J9</accession>
<dbReference type="CDD" id="cd00093">
    <property type="entry name" value="HTH_XRE"/>
    <property type="match status" value="1"/>
</dbReference>
<dbReference type="InterPro" id="IPR001387">
    <property type="entry name" value="Cro/C1-type_HTH"/>
</dbReference>
<keyword evidence="1" id="KW-0238">DNA-binding</keyword>
<gene>
    <name evidence="3" type="ORF">OEZ60_21875</name>
</gene>
<proteinExistence type="predicted"/>
<dbReference type="PANTHER" id="PTHR46797:SF1">
    <property type="entry name" value="METHYLPHOSPHONATE SYNTHASE"/>
    <property type="match status" value="1"/>
</dbReference>
<feature type="domain" description="HTH cro/C1-type" evidence="2">
    <location>
        <begin position="7"/>
        <end position="61"/>
    </location>
</feature>
<comment type="caution">
    <text evidence="3">The sequence shown here is derived from an EMBL/GenBank/DDBJ whole genome shotgun (WGS) entry which is preliminary data.</text>
</comment>
<dbReference type="PANTHER" id="PTHR46797">
    <property type="entry name" value="HTH-TYPE TRANSCRIPTIONAL REGULATOR"/>
    <property type="match status" value="1"/>
</dbReference>
<dbReference type="InterPro" id="IPR010982">
    <property type="entry name" value="Lambda_DNA-bd_dom_sf"/>
</dbReference>
<dbReference type="RefSeq" id="WP_263340930.1">
    <property type="nucleotide sequence ID" value="NZ_JAOVQO010000046.1"/>
</dbReference>
<dbReference type="EMBL" id="JAOVQO010000046">
    <property type="protein sequence ID" value="MCU9850620.1"/>
    <property type="molecule type" value="Genomic_DNA"/>
</dbReference>
<dbReference type="Gene3D" id="1.10.260.40">
    <property type="entry name" value="lambda repressor-like DNA-binding domains"/>
    <property type="match status" value="1"/>
</dbReference>
<evidence type="ECO:0000313" key="3">
    <source>
        <dbReference type="EMBL" id="MCU9850620.1"/>
    </source>
</evidence>